<dbReference type="GO" id="GO:0007165">
    <property type="term" value="P:signal transduction"/>
    <property type="evidence" value="ECO:0007669"/>
    <property type="project" value="InterPro"/>
</dbReference>
<dbReference type="Pfam" id="PF00787">
    <property type="entry name" value="PX"/>
    <property type="match status" value="1"/>
</dbReference>
<reference evidence="5" key="1">
    <citation type="journal article" date="2018" name="Nat. Microbiol.">
        <title>Leveraging single-cell genomics to expand the fungal tree of life.</title>
        <authorList>
            <person name="Ahrendt S.R."/>
            <person name="Quandt C.A."/>
            <person name="Ciobanu D."/>
            <person name="Clum A."/>
            <person name="Salamov A."/>
            <person name="Andreopoulos B."/>
            <person name="Cheng J.F."/>
            <person name="Woyke T."/>
            <person name="Pelin A."/>
            <person name="Henrissat B."/>
            <person name="Reynolds N.K."/>
            <person name="Benny G.L."/>
            <person name="Smith M.E."/>
            <person name="James T.Y."/>
            <person name="Grigoriev I.V."/>
        </authorList>
    </citation>
    <scope>NUCLEOTIDE SEQUENCE [LARGE SCALE GENOMIC DNA]</scope>
    <source>
        <strain evidence="5">Baker2002</strain>
    </source>
</reference>
<dbReference type="InterPro" id="IPR000198">
    <property type="entry name" value="RhoGAP_dom"/>
</dbReference>
<dbReference type="InterPro" id="IPR050729">
    <property type="entry name" value="Rho-GAP"/>
</dbReference>
<evidence type="ECO:0000259" key="2">
    <source>
        <dbReference type="PROSITE" id="PS50003"/>
    </source>
</evidence>
<dbReference type="InterPro" id="IPR011993">
    <property type="entry name" value="PH-like_dom_sf"/>
</dbReference>
<accession>A0A4P9Z995</accession>
<dbReference type="InterPro" id="IPR001683">
    <property type="entry name" value="PX_dom"/>
</dbReference>
<dbReference type="PROSITE" id="PS50003">
    <property type="entry name" value="PH_DOMAIN"/>
    <property type="match status" value="1"/>
</dbReference>
<dbReference type="Gene3D" id="3.30.1520.10">
    <property type="entry name" value="Phox-like domain"/>
    <property type="match status" value="1"/>
</dbReference>
<sequence length="582" mass="66428">MSNSANTPSFLILSAAEDEDIPLFIKPKDFYTIRIKVVSTISVNAKKSDDPNCTFSINDRESGKEMWRIRKSYSQIIQFDTEIRPVVEFFGLPALPEKSLFNSFTPSKVKSRFRLLHDYFVTIFNMPHIPQLVLMRICRYISLDCVNPLDDFKSGARKEGFLLRRYKGLGTTWKVRWCQVDGPALEIYELPGGALIEQIKLGGAQIGRQSADVVAEERGYRHALLIIESTRNSKISTSQPKHFFCAETDEERDSWISSMVEYTDNDPLQQDARAACAWYESLAMKSGEFHDRTLDDSVPFKGLRDSTLDASQVREEKKIKKRSMFSFRSRVVSGDLAKAEASAPAVQPYDNMQTYLDQIDLQDEPPVRVFGLELVDAYRLSHREFKGLKIPSICFWCFDFLDRRGAIYEEGIFRVSGSASAIRQLKQKFDVALDVDLFESPLAPDVHTVASLLKTYLRELPSLIFGEHTYIELQLLVKENAGVHAASRLALMVRDHLRTSPHVNPINYDFCVVIFGFLRRVIAESSTNRMPMKNLCIVFVPTLNILVEILSLCLVDYDCIFGDAEPTPHHRREVLDLRIPTF</sequence>
<dbReference type="CDD" id="cd06093">
    <property type="entry name" value="PX_domain"/>
    <property type="match status" value="1"/>
</dbReference>
<dbReference type="PANTHER" id="PTHR23176:SF129">
    <property type="entry name" value="RHO GTPASE ACTIVATING PROTEIN AT 16F, ISOFORM E-RELATED"/>
    <property type="match status" value="1"/>
</dbReference>
<dbReference type="GO" id="GO:0005933">
    <property type="term" value="C:cellular bud"/>
    <property type="evidence" value="ECO:0007669"/>
    <property type="project" value="UniProtKB-ARBA"/>
</dbReference>
<dbReference type="SUPFAM" id="SSF64268">
    <property type="entry name" value="PX domain"/>
    <property type="match status" value="1"/>
</dbReference>
<dbReference type="Proteomes" id="UP000268321">
    <property type="component" value="Unassembled WGS sequence"/>
</dbReference>
<dbReference type="InterPro" id="IPR008936">
    <property type="entry name" value="Rho_GTPase_activation_prot"/>
</dbReference>
<evidence type="ECO:0000313" key="5">
    <source>
        <dbReference type="Proteomes" id="UP000268321"/>
    </source>
</evidence>
<name>A0A4P9Z995_9ASCO</name>
<dbReference type="SMART" id="SM00233">
    <property type="entry name" value="PH"/>
    <property type="match status" value="1"/>
</dbReference>
<feature type="domain" description="PH" evidence="2">
    <location>
        <begin position="155"/>
        <end position="264"/>
    </location>
</feature>
<dbReference type="AlphaFoldDB" id="A0A4P9Z995"/>
<dbReference type="Gene3D" id="2.30.29.30">
    <property type="entry name" value="Pleckstrin-homology domain (PH domain)/Phosphotyrosine-binding domain (PTB)"/>
    <property type="match status" value="1"/>
</dbReference>
<dbReference type="GO" id="GO:0005096">
    <property type="term" value="F:GTPase activator activity"/>
    <property type="evidence" value="ECO:0007669"/>
    <property type="project" value="UniProtKB-KW"/>
</dbReference>
<dbReference type="PANTHER" id="PTHR23176">
    <property type="entry name" value="RHO/RAC/CDC GTPASE-ACTIVATING PROTEIN"/>
    <property type="match status" value="1"/>
</dbReference>
<evidence type="ECO:0000313" key="4">
    <source>
        <dbReference type="EMBL" id="RKP29273.1"/>
    </source>
</evidence>
<feature type="domain" description="Rho-GAP" evidence="3">
    <location>
        <begin position="372"/>
        <end position="582"/>
    </location>
</feature>
<dbReference type="InterPro" id="IPR001849">
    <property type="entry name" value="PH_domain"/>
</dbReference>
<organism evidence="4 5">
    <name type="scientific">Metschnikowia bicuspidata</name>
    <dbReference type="NCBI Taxonomy" id="27322"/>
    <lineage>
        <taxon>Eukaryota</taxon>
        <taxon>Fungi</taxon>
        <taxon>Dikarya</taxon>
        <taxon>Ascomycota</taxon>
        <taxon>Saccharomycotina</taxon>
        <taxon>Pichiomycetes</taxon>
        <taxon>Metschnikowiaceae</taxon>
        <taxon>Metschnikowia</taxon>
    </lineage>
</organism>
<dbReference type="EMBL" id="ML004497">
    <property type="protein sequence ID" value="RKP29273.1"/>
    <property type="molecule type" value="Genomic_DNA"/>
</dbReference>
<dbReference type="Gene3D" id="1.10.555.10">
    <property type="entry name" value="Rho GTPase activation protein"/>
    <property type="match status" value="1"/>
</dbReference>
<dbReference type="InterPro" id="IPR036871">
    <property type="entry name" value="PX_dom_sf"/>
</dbReference>
<protein>
    <submittedName>
        <fullName evidence="4">Rho GTPase activation protein</fullName>
    </submittedName>
</protein>
<dbReference type="SUPFAM" id="SSF48350">
    <property type="entry name" value="GTPase activation domain, GAP"/>
    <property type="match status" value="1"/>
</dbReference>
<dbReference type="SUPFAM" id="SSF50729">
    <property type="entry name" value="PH domain-like"/>
    <property type="match status" value="1"/>
</dbReference>
<dbReference type="GO" id="GO:0005938">
    <property type="term" value="C:cell cortex"/>
    <property type="evidence" value="ECO:0007669"/>
    <property type="project" value="UniProtKB-ARBA"/>
</dbReference>
<proteinExistence type="predicted"/>
<gene>
    <name evidence="4" type="ORF">METBISCDRAFT_19028</name>
</gene>
<evidence type="ECO:0000256" key="1">
    <source>
        <dbReference type="ARBA" id="ARBA00022468"/>
    </source>
</evidence>
<dbReference type="GO" id="GO:0035091">
    <property type="term" value="F:phosphatidylinositol binding"/>
    <property type="evidence" value="ECO:0007669"/>
    <property type="project" value="InterPro"/>
</dbReference>
<dbReference type="SMART" id="SM00324">
    <property type="entry name" value="RhoGAP"/>
    <property type="match status" value="1"/>
</dbReference>
<dbReference type="Pfam" id="PF00169">
    <property type="entry name" value="PH"/>
    <property type="match status" value="1"/>
</dbReference>
<evidence type="ECO:0000259" key="3">
    <source>
        <dbReference type="PROSITE" id="PS50238"/>
    </source>
</evidence>
<keyword evidence="1" id="KW-0343">GTPase activation</keyword>
<keyword evidence="5" id="KW-1185">Reference proteome</keyword>
<dbReference type="PROSITE" id="PS50238">
    <property type="entry name" value="RHOGAP"/>
    <property type="match status" value="1"/>
</dbReference>
<dbReference type="Pfam" id="PF00620">
    <property type="entry name" value="RhoGAP"/>
    <property type="match status" value="1"/>
</dbReference>
<dbReference type="OrthoDB" id="185175at2759"/>